<dbReference type="PANTHER" id="PTHR36115">
    <property type="entry name" value="PROLINE-RICH ANTIGEN HOMOLOG-RELATED"/>
    <property type="match status" value="1"/>
</dbReference>
<dbReference type="PANTHER" id="PTHR36115:SF6">
    <property type="entry name" value="PROLINE-RICH ANTIGEN HOMOLOG"/>
    <property type="match status" value="1"/>
</dbReference>
<dbReference type="AlphaFoldDB" id="A0A1G7V1V4"/>
<dbReference type="Proteomes" id="UP000198863">
    <property type="component" value="Unassembled WGS sequence"/>
</dbReference>
<accession>A0A1G7V1V4</accession>
<keyword evidence="1" id="KW-0472">Membrane</keyword>
<reference evidence="3" key="1">
    <citation type="submission" date="2016-10" db="EMBL/GenBank/DDBJ databases">
        <authorList>
            <person name="Varghese N."/>
            <person name="Submissions S."/>
        </authorList>
    </citation>
    <scope>NUCLEOTIDE SEQUENCE [LARGE SCALE GENOMIC DNA]</scope>
    <source>
        <strain evidence="3">DSM 44526</strain>
    </source>
</reference>
<dbReference type="EMBL" id="FNCF01000004">
    <property type="protein sequence ID" value="SDG53704.1"/>
    <property type="molecule type" value="Genomic_DNA"/>
</dbReference>
<keyword evidence="3" id="KW-1185">Reference proteome</keyword>
<sequence length="160" mass="16602">MSRVFPIRYSGPGVSRAYAGGMAGDESTPSQSRARGAALGLPADGPGSVAPFGTRAVAFAVDVLVAAVVAGLVLQRLPQNWSLLAFGLITVGSLVLVGRTPGHALLGLQLAHPRQGERVAPWRAVVRTALLMVLVPALVVDGDGRGLHDRLTQTAVIRRV</sequence>
<dbReference type="InterPro" id="IPR016795">
    <property type="entry name" value="UCP021697"/>
</dbReference>
<evidence type="ECO:0000256" key="1">
    <source>
        <dbReference type="SAM" id="Phobius"/>
    </source>
</evidence>
<keyword evidence="1" id="KW-1133">Transmembrane helix</keyword>
<protein>
    <submittedName>
        <fullName evidence="2">RDD family protein</fullName>
    </submittedName>
</protein>
<name>A0A1G7V1V4_9ACTN</name>
<feature type="transmembrane region" description="Helical" evidence="1">
    <location>
        <begin position="81"/>
        <end position="100"/>
    </location>
</feature>
<dbReference type="InterPro" id="IPR051791">
    <property type="entry name" value="Pra-immunoreactive"/>
</dbReference>
<gene>
    <name evidence="2" type="ORF">SAMN05660324_2875</name>
</gene>
<keyword evidence="1" id="KW-0812">Transmembrane</keyword>
<proteinExistence type="predicted"/>
<evidence type="ECO:0000313" key="3">
    <source>
        <dbReference type="Proteomes" id="UP000198863"/>
    </source>
</evidence>
<feature type="transmembrane region" description="Helical" evidence="1">
    <location>
        <begin position="120"/>
        <end position="140"/>
    </location>
</feature>
<evidence type="ECO:0000313" key="2">
    <source>
        <dbReference type="EMBL" id="SDG53704.1"/>
    </source>
</evidence>
<dbReference type="PIRSF" id="PIRSF021697">
    <property type="entry name" value="UCP021697"/>
    <property type="match status" value="1"/>
</dbReference>
<feature type="transmembrane region" description="Helical" evidence="1">
    <location>
        <begin position="56"/>
        <end position="74"/>
    </location>
</feature>
<organism evidence="2 3">
    <name type="scientific">Klenkia brasiliensis</name>
    <dbReference type="NCBI Taxonomy" id="333142"/>
    <lineage>
        <taxon>Bacteria</taxon>
        <taxon>Bacillati</taxon>
        <taxon>Actinomycetota</taxon>
        <taxon>Actinomycetes</taxon>
        <taxon>Geodermatophilales</taxon>
        <taxon>Geodermatophilaceae</taxon>
        <taxon>Klenkia</taxon>
    </lineage>
</organism>